<feature type="compositionally biased region" description="Basic and acidic residues" evidence="7">
    <location>
        <begin position="1"/>
        <end position="11"/>
    </location>
</feature>
<dbReference type="FunFam" id="3.30.70.330:FF:000532">
    <property type="entry name" value="50S ribosomal protein L23"/>
    <property type="match status" value="1"/>
</dbReference>
<dbReference type="Proteomes" id="UP000527315">
    <property type="component" value="Unassembled WGS sequence"/>
</dbReference>
<name>A0A7J4JU81_9ARCH</name>
<dbReference type="Gene3D" id="3.30.70.330">
    <property type="match status" value="1"/>
</dbReference>
<dbReference type="EMBL" id="DUFJ01000070">
    <property type="protein sequence ID" value="HIH33217.1"/>
    <property type="molecule type" value="Genomic_DNA"/>
</dbReference>
<evidence type="ECO:0000313" key="8">
    <source>
        <dbReference type="EMBL" id="HIH21238.1"/>
    </source>
</evidence>
<dbReference type="EMBL" id="DUFW01000019">
    <property type="protein sequence ID" value="HIH21238.1"/>
    <property type="molecule type" value="Genomic_DNA"/>
</dbReference>
<comment type="subunit">
    <text evidence="6">Part of the 50S ribosomal subunit. Contacts protein L29.</text>
</comment>
<accession>A0A7J4JU81</accession>
<reference evidence="10" key="3">
    <citation type="submission" date="2021-05" db="EMBL/GenBank/DDBJ databases">
        <title>Protein family content uncovers lineage relationships and bacterial pathway maintenance mechanisms in DPANN archaea.</title>
        <authorList>
            <person name="Castelle C.J."/>
            <person name="Meheust R."/>
            <person name="Jaffe A.L."/>
            <person name="Seitz K."/>
            <person name="Gong X."/>
            <person name="Baker B.J."/>
            <person name="Banfield J.F."/>
        </authorList>
    </citation>
    <scope>NUCLEOTIDE SEQUENCE</scope>
    <source>
        <strain evidence="10">RIFCSPLOWO2_01_FULL_43_13</strain>
    </source>
</reference>
<dbReference type="GO" id="GO:0005840">
    <property type="term" value="C:ribosome"/>
    <property type="evidence" value="ECO:0007669"/>
    <property type="project" value="UniProtKB-UniRule"/>
</dbReference>
<dbReference type="NCBIfam" id="NF011118">
    <property type="entry name" value="PRK14548.1"/>
    <property type="match status" value="1"/>
</dbReference>
<reference evidence="11 12" key="1">
    <citation type="journal article" date="2020" name="bioRxiv">
        <title>A rank-normalized archaeal taxonomy based on genome phylogeny resolves widespread incomplete and uneven classifications.</title>
        <authorList>
            <person name="Rinke C."/>
            <person name="Chuvochina M."/>
            <person name="Mussig A.J."/>
            <person name="Chaumeil P.-A."/>
            <person name="Waite D.W."/>
            <person name="Whitman W.B."/>
            <person name="Parks D.H."/>
            <person name="Hugenholtz P."/>
        </authorList>
    </citation>
    <scope>NUCLEOTIDE SEQUENCE [LARGE SCALE GENOMIC DNA]</scope>
</reference>
<dbReference type="SUPFAM" id="SSF54189">
    <property type="entry name" value="Ribosomal proteins S24e, L23 and L15e"/>
    <property type="match status" value="1"/>
</dbReference>
<keyword evidence="4 6" id="KW-0689">Ribosomal protein</keyword>
<dbReference type="Proteomes" id="UP000680185">
    <property type="component" value="Unassembled WGS sequence"/>
</dbReference>
<dbReference type="PANTHER" id="PTHR11620">
    <property type="entry name" value="60S RIBOSOMAL PROTEIN L23A"/>
    <property type="match status" value="1"/>
</dbReference>
<comment type="function">
    <text evidence="6">Binds to 23S rRNA. One of the proteins that surrounds the polypeptide exit tunnel on the outside of the ribosome.</text>
</comment>
<protein>
    <recommendedName>
        <fullName evidence="6">Large ribosomal subunit protein uL23</fullName>
    </recommendedName>
</protein>
<dbReference type="Proteomes" id="UP000590964">
    <property type="component" value="Unassembled WGS sequence"/>
</dbReference>
<dbReference type="GO" id="GO:1990904">
    <property type="term" value="C:ribonucleoprotein complex"/>
    <property type="evidence" value="ECO:0007669"/>
    <property type="project" value="UniProtKB-KW"/>
</dbReference>
<comment type="similarity">
    <text evidence="1 6">Belongs to the universal ribosomal protein uL23 family.</text>
</comment>
<proteinExistence type="inferred from homology"/>
<dbReference type="InterPro" id="IPR012677">
    <property type="entry name" value="Nucleotide-bd_a/b_plait_sf"/>
</dbReference>
<dbReference type="Pfam" id="PF00276">
    <property type="entry name" value="Ribosomal_L23"/>
    <property type="match status" value="1"/>
</dbReference>
<dbReference type="AlphaFoldDB" id="A0A7J4JU81"/>
<dbReference type="InterPro" id="IPR013025">
    <property type="entry name" value="Ribosomal_uL23-like"/>
</dbReference>
<comment type="caution">
    <text evidence="8">The sequence shown here is derived from an EMBL/GenBank/DDBJ whole genome shotgun (WGS) entry which is preliminary data.</text>
</comment>
<feature type="region of interest" description="Disordered" evidence="7">
    <location>
        <begin position="1"/>
        <end position="56"/>
    </location>
</feature>
<evidence type="ECO:0000313" key="12">
    <source>
        <dbReference type="Proteomes" id="UP000590964"/>
    </source>
</evidence>
<evidence type="ECO:0000313" key="9">
    <source>
        <dbReference type="EMBL" id="HIH33217.1"/>
    </source>
</evidence>
<dbReference type="InterPro" id="IPR019985">
    <property type="entry name" value="Ribosomal_uL23"/>
</dbReference>
<keyword evidence="5 6" id="KW-0687">Ribonucleoprotein</keyword>
<dbReference type="NCBIfam" id="TIGR03636">
    <property type="entry name" value="uL23_arch"/>
    <property type="match status" value="1"/>
</dbReference>
<keyword evidence="3 6" id="KW-0694">RNA-binding</keyword>
<dbReference type="GO" id="GO:0003735">
    <property type="term" value="F:structural constituent of ribosome"/>
    <property type="evidence" value="ECO:0007669"/>
    <property type="project" value="UniProtKB-UniRule"/>
</dbReference>
<gene>
    <name evidence="6" type="primary">rpl23</name>
    <name evidence="8" type="ORF">HA222_01060</name>
    <name evidence="9" type="ORF">HA227_03105</name>
    <name evidence="10" type="ORF">J4478_02615</name>
</gene>
<evidence type="ECO:0000256" key="4">
    <source>
        <dbReference type="ARBA" id="ARBA00022980"/>
    </source>
</evidence>
<organism evidence="8 12">
    <name type="scientific">Candidatus Iainarchaeum sp</name>
    <dbReference type="NCBI Taxonomy" id="3101447"/>
    <lineage>
        <taxon>Archaea</taxon>
        <taxon>Candidatus Iainarchaeota</taxon>
        <taxon>Candidatus Iainarchaeia</taxon>
        <taxon>Candidatus Iainarchaeales</taxon>
        <taxon>Candidatus Iainarchaeaceae</taxon>
        <taxon>Candidatus Iainarchaeum</taxon>
    </lineage>
</organism>
<evidence type="ECO:0000256" key="7">
    <source>
        <dbReference type="SAM" id="MobiDB-lite"/>
    </source>
</evidence>
<evidence type="ECO:0000256" key="1">
    <source>
        <dbReference type="ARBA" id="ARBA00006700"/>
    </source>
</evidence>
<dbReference type="HAMAP" id="MF_01369_A">
    <property type="entry name" value="Ribosomal_uL23_A"/>
    <property type="match status" value="1"/>
</dbReference>
<feature type="compositionally biased region" description="Basic and acidic residues" evidence="7">
    <location>
        <begin position="30"/>
        <end position="56"/>
    </location>
</feature>
<evidence type="ECO:0000256" key="2">
    <source>
        <dbReference type="ARBA" id="ARBA00022730"/>
    </source>
</evidence>
<dbReference type="EMBL" id="JAGVWB010000019">
    <property type="protein sequence ID" value="MBS3058269.1"/>
    <property type="molecule type" value="Genomic_DNA"/>
</dbReference>
<evidence type="ECO:0000313" key="11">
    <source>
        <dbReference type="Proteomes" id="UP000527315"/>
    </source>
</evidence>
<keyword evidence="2 6" id="KW-0699">rRNA-binding</keyword>
<evidence type="ECO:0000256" key="5">
    <source>
        <dbReference type="ARBA" id="ARBA00023274"/>
    </source>
</evidence>
<evidence type="ECO:0000313" key="10">
    <source>
        <dbReference type="EMBL" id="MBS3058269.1"/>
    </source>
</evidence>
<dbReference type="InterPro" id="IPR012678">
    <property type="entry name" value="Ribosomal_uL23/eL15/eS24_sf"/>
</dbReference>
<evidence type="ECO:0000256" key="6">
    <source>
        <dbReference type="HAMAP-Rule" id="MF_01369"/>
    </source>
</evidence>
<evidence type="ECO:0000256" key="3">
    <source>
        <dbReference type="ARBA" id="ARBA00022884"/>
    </source>
</evidence>
<reference evidence="10" key="2">
    <citation type="submission" date="2021-03" db="EMBL/GenBank/DDBJ databases">
        <authorList>
            <person name="Jaffe A."/>
        </authorList>
    </citation>
    <scope>NUCLEOTIDE SEQUENCE</scope>
    <source>
        <strain evidence="10">RIFCSPLOWO2_01_FULL_43_13</strain>
    </source>
</reference>
<dbReference type="GO" id="GO:0019843">
    <property type="term" value="F:rRNA binding"/>
    <property type="evidence" value="ECO:0007669"/>
    <property type="project" value="UniProtKB-UniRule"/>
</dbReference>
<dbReference type="GO" id="GO:0006412">
    <property type="term" value="P:translation"/>
    <property type="evidence" value="ECO:0007669"/>
    <property type="project" value="UniProtKB-UniRule"/>
</dbReference>
<sequence>MALGKKEKVDIWSEEAVEEKPKAGKAQAGGEKKTGKEKKQGFEKGKKAVPEKAKEKAGIKKEVKKESVKEIVPAGKSEGKKALGIGEVIIYPLVSEKAVGAIESQNKISFIVNKKASKTDVKNAVEQLYSVKVESVKTMNDMQGRKKAIVRLDKKFKAQELATKLGVV</sequence>